<accession>A0A3M2S1Q3</accession>
<evidence type="ECO:0000313" key="2">
    <source>
        <dbReference type="EMBL" id="RMJ11438.1"/>
    </source>
</evidence>
<dbReference type="Proteomes" id="UP000277212">
    <property type="component" value="Unassembled WGS sequence"/>
</dbReference>
<reference evidence="2 3" key="1">
    <citation type="submission" date="2017-06" db="EMBL/GenBank/DDBJ databases">
        <title>Comparative genomic analysis of Ambrosia Fusariam Clade fungi.</title>
        <authorList>
            <person name="Stajich J.E."/>
            <person name="Carrillo J."/>
            <person name="Kijimoto T."/>
            <person name="Eskalen A."/>
            <person name="O'Donnell K."/>
            <person name="Kasson M."/>
        </authorList>
    </citation>
    <scope>NUCLEOTIDE SEQUENCE [LARGE SCALE GENOMIC DNA]</scope>
    <source>
        <strain evidence="2">UCR3666</strain>
    </source>
</reference>
<name>A0A3M2S1Q3_9HYPO</name>
<dbReference type="AlphaFoldDB" id="A0A3M2S1Q3"/>
<proteinExistence type="predicted"/>
<evidence type="ECO:0000313" key="3">
    <source>
        <dbReference type="Proteomes" id="UP000277212"/>
    </source>
</evidence>
<keyword evidence="3" id="KW-1185">Reference proteome</keyword>
<dbReference type="EMBL" id="NKUJ01000167">
    <property type="protein sequence ID" value="RMJ11438.1"/>
    <property type="molecule type" value="Genomic_DNA"/>
</dbReference>
<dbReference type="OrthoDB" id="10511947at2759"/>
<evidence type="ECO:0000256" key="1">
    <source>
        <dbReference type="SAM" id="MobiDB-lite"/>
    </source>
</evidence>
<comment type="caution">
    <text evidence="2">The sequence shown here is derived from an EMBL/GenBank/DDBJ whole genome shotgun (WGS) entry which is preliminary data.</text>
</comment>
<gene>
    <name evidence="2" type="ORF">CDV36_008902</name>
</gene>
<sequence length="140" mass="15049">MPILPSGDAHPAWQPASLAAGVVCSESRTRWCPLVGGTCKPAKPLELAHGSATQSQRRERPSVPSPPPCFLVSRLAGTPNLAWYCTDFVDLDPTERASLAGPTPRRSTIHTHPHTAFLSKPSTVRLLLRAAYVPIPRTPA</sequence>
<organism evidence="2 3">
    <name type="scientific">Fusarium kuroshium</name>
    <dbReference type="NCBI Taxonomy" id="2010991"/>
    <lineage>
        <taxon>Eukaryota</taxon>
        <taxon>Fungi</taxon>
        <taxon>Dikarya</taxon>
        <taxon>Ascomycota</taxon>
        <taxon>Pezizomycotina</taxon>
        <taxon>Sordariomycetes</taxon>
        <taxon>Hypocreomycetidae</taxon>
        <taxon>Hypocreales</taxon>
        <taxon>Nectriaceae</taxon>
        <taxon>Fusarium</taxon>
        <taxon>Fusarium solani species complex</taxon>
    </lineage>
</organism>
<protein>
    <submittedName>
        <fullName evidence="2">Uncharacterized protein</fullName>
    </submittedName>
</protein>
<feature type="region of interest" description="Disordered" evidence="1">
    <location>
        <begin position="42"/>
        <end position="66"/>
    </location>
</feature>